<reference evidence="1" key="1">
    <citation type="submission" date="2021-08" db="EMBL/GenBank/DDBJ databases">
        <title>Global Aspergillus fumigatus from environmental and clinical sources.</title>
        <authorList>
            <person name="Barber A."/>
            <person name="Sae-Ong T."/>
        </authorList>
    </citation>
    <scope>NUCLEOTIDE SEQUENCE</scope>
    <source>
        <strain evidence="1">NRZ-2016-071</strain>
    </source>
</reference>
<accession>A0A9P8NNH9</accession>
<name>A0A9P8NNH9_ASPFM</name>
<organism evidence="1 2">
    <name type="scientific">Aspergillus fumigatus</name>
    <name type="common">Neosartorya fumigata</name>
    <dbReference type="NCBI Taxonomy" id="746128"/>
    <lineage>
        <taxon>Eukaryota</taxon>
        <taxon>Fungi</taxon>
        <taxon>Dikarya</taxon>
        <taxon>Ascomycota</taxon>
        <taxon>Pezizomycotina</taxon>
        <taxon>Eurotiomycetes</taxon>
        <taxon>Eurotiomycetidae</taxon>
        <taxon>Eurotiales</taxon>
        <taxon>Aspergillaceae</taxon>
        <taxon>Aspergillus</taxon>
        <taxon>Aspergillus subgen. Fumigati</taxon>
    </lineage>
</organism>
<evidence type="ECO:0000313" key="2">
    <source>
        <dbReference type="Proteomes" id="UP000813423"/>
    </source>
</evidence>
<gene>
    <name evidence="1" type="ORF">KXV57_009240</name>
</gene>
<proteinExistence type="predicted"/>
<dbReference type="Proteomes" id="UP000813423">
    <property type="component" value="Unassembled WGS sequence"/>
</dbReference>
<protein>
    <submittedName>
        <fullName evidence="1">Uncharacterized protein</fullName>
    </submittedName>
</protein>
<dbReference type="EMBL" id="JAIBSC010000009">
    <property type="protein sequence ID" value="KAH1910069.1"/>
    <property type="molecule type" value="Genomic_DNA"/>
</dbReference>
<sequence>MPSPDRAEKTVSWQRMAHSKTLTVTGAFFVTQYEMIVKAVSTWSCILNERYRIDEDEPDGLHPVPSPGQQLHESAEFLGFLDADK</sequence>
<evidence type="ECO:0000313" key="1">
    <source>
        <dbReference type="EMBL" id="KAH1910069.1"/>
    </source>
</evidence>
<dbReference type="AlphaFoldDB" id="A0A9P8NNH9"/>
<comment type="caution">
    <text evidence="1">The sequence shown here is derived from an EMBL/GenBank/DDBJ whole genome shotgun (WGS) entry which is preliminary data.</text>
</comment>